<comment type="caution">
    <text evidence="1">The sequence shown here is derived from an EMBL/GenBank/DDBJ whole genome shotgun (WGS) entry which is preliminary data.</text>
</comment>
<evidence type="ECO:0000313" key="2">
    <source>
        <dbReference type="Proteomes" id="UP000602260"/>
    </source>
</evidence>
<sequence>MSYKKAPTNQSKLSRIIQYAPDIKTFYFIDGKHRSSEYEKFVRELTLITISGKNLHDDAPDACAMLVDFITGGIKTVTVAKRPF</sequence>
<reference evidence="1" key="1">
    <citation type="submission" date="2020-08" db="EMBL/GenBank/DDBJ databases">
        <title>Genome public.</title>
        <authorList>
            <person name="Liu C."/>
            <person name="Sun Q."/>
        </authorList>
    </citation>
    <scope>NUCLEOTIDE SEQUENCE</scope>
    <source>
        <strain evidence="1">BX5</strain>
    </source>
</reference>
<accession>A0A8J6M5A1</accession>
<proteinExistence type="predicted"/>
<name>A0A8J6M5A1_9FIRM</name>
<protein>
    <submittedName>
        <fullName evidence="1">Uncharacterized protein</fullName>
    </submittedName>
</protein>
<evidence type="ECO:0000313" key="1">
    <source>
        <dbReference type="EMBL" id="MBC5716671.1"/>
    </source>
</evidence>
<dbReference type="EMBL" id="JACOPN010000003">
    <property type="protein sequence ID" value="MBC5716671.1"/>
    <property type="molecule type" value="Genomic_DNA"/>
</dbReference>
<dbReference type="AlphaFoldDB" id="A0A8J6M5A1"/>
<keyword evidence="2" id="KW-1185">Reference proteome</keyword>
<dbReference type="RefSeq" id="WP_147561237.1">
    <property type="nucleotide sequence ID" value="NZ_JACOPN010000003.1"/>
</dbReference>
<organism evidence="1 2">
    <name type="scientific">Flintibacter faecis</name>
    <dbReference type="NCBI Taxonomy" id="2763047"/>
    <lineage>
        <taxon>Bacteria</taxon>
        <taxon>Bacillati</taxon>
        <taxon>Bacillota</taxon>
        <taxon>Clostridia</taxon>
        <taxon>Eubacteriales</taxon>
        <taxon>Flintibacter</taxon>
    </lineage>
</organism>
<gene>
    <name evidence="1" type="ORF">H8S55_04945</name>
</gene>
<dbReference type="Proteomes" id="UP000602260">
    <property type="component" value="Unassembled WGS sequence"/>
</dbReference>